<feature type="transmembrane region" description="Helical" evidence="2">
    <location>
        <begin position="175"/>
        <end position="195"/>
    </location>
</feature>
<feature type="region of interest" description="Disordered" evidence="1">
    <location>
        <begin position="667"/>
        <end position="719"/>
    </location>
</feature>
<feature type="compositionally biased region" description="Polar residues" evidence="1">
    <location>
        <begin position="589"/>
        <end position="611"/>
    </location>
</feature>
<dbReference type="Proteomes" id="UP000814176">
    <property type="component" value="Unassembled WGS sequence"/>
</dbReference>
<evidence type="ECO:0008006" key="5">
    <source>
        <dbReference type="Google" id="ProtNLM"/>
    </source>
</evidence>
<feature type="compositionally biased region" description="Polar residues" evidence="1">
    <location>
        <begin position="565"/>
        <end position="578"/>
    </location>
</feature>
<feature type="transmembrane region" description="Helical" evidence="2">
    <location>
        <begin position="30"/>
        <end position="50"/>
    </location>
</feature>
<keyword evidence="2" id="KW-1133">Transmembrane helix</keyword>
<name>A0ABQ8KYM0_9APHY</name>
<feature type="transmembrane region" description="Helical" evidence="2">
    <location>
        <begin position="215"/>
        <end position="240"/>
    </location>
</feature>
<feature type="compositionally biased region" description="Gly residues" evidence="1">
    <location>
        <begin position="675"/>
        <end position="686"/>
    </location>
</feature>
<keyword evidence="4" id="KW-1185">Reference proteome</keyword>
<feature type="transmembrane region" description="Helical" evidence="2">
    <location>
        <begin position="108"/>
        <end position="130"/>
    </location>
</feature>
<keyword evidence="2" id="KW-0812">Transmembrane</keyword>
<comment type="caution">
    <text evidence="3">The sequence shown here is derived from an EMBL/GenBank/DDBJ whole genome shotgun (WGS) entry which is preliminary data.</text>
</comment>
<feature type="compositionally biased region" description="Basic and acidic residues" evidence="1">
    <location>
        <begin position="530"/>
        <end position="548"/>
    </location>
</feature>
<feature type="region of interest" description="Disordered" evidence="1">
    <location>
        <begin position="77"/>
        <end position="99"/>
    </location>
</feature>
<keyword evidence="2" id="KW-0472">Membrane</keyword>
<evidence type="ECO:0000256" key="2">
    <source>
        <dbReference type="SAM" id="Phobius"/>
    </source>
</evidence>
<evidence type="ECO:0000256" key="1">
    <source>
        <dbReference type="SAM" id="MobiDB-lite"/>
    </source>
</evidence>
<sequence length="719" mass="77942">MSVAETVNGQVSIQDPRNPVVQEVFNHPDYRVVAAFLLGWVLVSSAYCALSSRLIRELARRGVRLCMSKRAKKPVKDIEAAASTEDESEKGSATPAATQQEVDDNASLFILNLCFAVAALASFCSLLNLGGQRGNSIGCTVVIAWSSMASQSVRIVGLLMLTWRLRHFGMKRLETYALWFGLLTVLGLVFAVNATGTGAVSLVGPSGIAVCYRQYFWPVAISLSGVLMFLELYVAARLYVLGTPRSPAGKGRLRRVFSAEVARPMSLFVLDVATVVQAAMWVDSLAQFIPFSLAALLVIGVFNYAGGTREGVPRLDGPRRISVLTDDWRFSVQRPTSLLEPSPFLLHFMEQPMSPDSHANTLPVRPRSTRGQIDGQDGDLILHISATGQEDQYATDVELPRSAPANITETPKGPLSGPRHILPFQVQYVERLEREAAAITTGPVPPRRDRPQIFVVIDEDDQGMSPATHRASIIGSDIIRMTPTTPRKKRKLSLLWSPESSVPSAFPYTSPRDSRSTTRTQVTAYSSYPHVERSPTVHSEHAEQHLSRQDSYLSPEEPSRRFSWRTASRHQSVTSSRTATRDELPTVMEGSSTIRTSSAPSRNSSRVQSRRLTFGQLVKPPPRRAISSAARDTAALPALPRLPSSQSLCEAISPLLSPEVPPVPPMPSPLTSPGTGVGLLEAGGVGTKNVRGPRPPPLATTSPATSPHVAQVGSSKGAS</sequence>
<dbReference type="RefSeq" id="XP_047785116.1">
    <property type="nucleotide sequence ID" value="XM_047922234.1"/>
</dbReference>
<proteinExistence type="predicted"/>
<accession>A0ABQ8KYM0</accession>
<evidence type="ECO:0000313" key="3">
    <source>
        <dbReference type="EMBL" id="KAH9844306.1"/>
    </source>
</evidence>
<dbReference type="EMBL" id="JADCUA010000001">
    <property type="protein sequence ID" value="KAH9844306.1"/>
    <property type="molecule type" value="Genomic_DNA"/>
</dbReference>
<feature type="region of interest" description="Disordered" evidence="1">
    <location>
        <begin position="486"/>
        <end position="614"/>
    </location>
</feature>
<gene>
    <name evidence="3" type="ORF">C8Q71DRAFT_732073</name>
</gene>
<feature type="transmembrane region" description="Helical" evidence="2">
    <location>
        <begin position="288"/>
        <end position="305"/>
    </location>
</feature>
<dbReference type="GeneID" id="72002966"/>
<feature type="transmembrane region" description="Helical" evidence="2">
    <location>
        <begin position="142"/>
        <end position="163"/>
    </location>
</feature>
<reference evidence="3 4" key="1">
    <citation type="journal article" date="2021" name="Environ. Microbiol.">
        <title>Gene family expansions and transcriptome signatures uncover fungal adaptations to wood decay.</title>
        <authorList>
            <person name="Hage H."/>
            <person name="Miyauchi S."/>
            <person name="Viragh M."/>
            <person name="Drula E."/>
            <person name="Min B."/>
            <person name="Chaduli D."/>
            <person name="Navarro D."/>
            <person name="Favel A."/>
            <person name="Norest M."/>
            <person name="Lesage-Meessen L."/>
            <person name="Balint B."/>
            <person name="Merenyi Z."/>
            <person name="de Eugenio L."/>
            <person name="Morin E."/>
            <person name="Martinez A.T."/>
            <person name="Baldrian P."/>
            <person name="Stursova M."/>
            <person name="Martinez M.J."/>
            <person name="Novotny C."/>
            <person name="Magnuson J.K."/>
            <person name="Spatafora J.W."/>
            <person name="Maurice S."/>
            <person name="Pangilinan J."/>
            <person name="Andreopoulos W."/>
            <person name="LaButti K."/>
            <person name="Hundley H."/>
            <person name="Na H."/>
            <person name="Kuo A."/>
            <person name="Barry K."/>
            <person name="Lipzen A."/>
            <person name="Henrissat B."/>
            <person name="Riley R."/>
            <person name="Ahrendt S."/>
            <person name="Nagy L.G."/>
            <person name="Grigoriev I.V."/>
            <person name="Martin F."/>
            <person name="Rosso M.N."/>
        </authorList>
    </citation>
    <scope>NUCLEOTIDE SEQUENCE [LARGE SCALE GENOMIC DNA]</scope>
    <source>
        <strain evidence="3 4">CIRM-BRFM 1785</strain>
    </source>
</reference>
<evidence type="ECO:0000313" key="4">
    <source>
        <dbReference type="Proteomes" id="UP000814176"/>
    </source>
</evidence>
<protein>
    <recommendedName>
        <fullName evidence="5">Transmembrane protein</fullName>
    </recommendedName>
</protein>
<organism evidence="3 4">
    <name type="scientific">Rhodofomes roseus</name>
    <dbReference type="NCBI Taxonomy" id="34475"/>
    <lineage>
        <taxon>Eukaryota</taxon>
        <taxon>Fungi</taxon>
        <taxon>Dikarya</taxon>
        <taxon>Basidiomycota</taxon>
        <taxon>Agaricomycotina</taxon>
        <taxon>Agaricomycetes</taxon>
        <taxon>Polyporales</taxon>
        <taxon>Rhodofomes</taxon>
    </lineage>
</organism>